<dbReference type="NCBIfam" id="NF007085">
    <property type="entry name" value="PRK09539.1-2"/>
    <property type="match status" value="1"/>
</dbReference>
<dbReference type="GeneID" id="91756816"/>
<evidence type="ECO:0000313" key="4">
    <source>
        <dbReference type="EMBL" id="AKV77412.1"/>
    </source>
</evidence>
<evidence type="ECO:0000313" key="7">
    <source>
        <dbReference type="EMBL" id="AKV84146.1"/>
    </source>
</evidence>
<keyword evidence="2" id="KW-0540">Nuclease</keyword>
<dbReference type="RefSeq" id="WP_012022191.1">
    <property type="nucleotide sequence ID" value="NZ_AP019770.1"/>
</dbReference>
<dbReference type="EMBL" id="CP012174">
    <property type="protein sequence ID" value="AKV79664.1"/>
    <property type="molecule type" value="Genomic_DNA"/>
</dbReference>
<keyword evidence="2" id="KW-0255">Endonuclease</keyword>
<name>A0A088E9K0_9CREN</name>
<dbReference type="OrthoDB" id="46045at2157"/>
<evidence type="ECO:0000313" key="13">
    <source>
        <dbReference type="Proteomes" id="UP000068832"/>
    </source>
</evidence>
<dbReference type="EMBL" id="CP012175">
    <property type="protein sequence ID" value="AKV81909.1"/>
    <property type="molecule type" value="Genomic_DNA"/>
</dbReference>
<evidence type="ECO:0000313" key="6">
    <source>
        <dbReference type="EMBL" id="AKV81909.1"/>
    </source>
</evidence>
<dbReference type="Proteomes" id="UP000056255">
    <property type="component" value="Chromosome"/>
</dbReference>
<accession>A0A088E9K0</accession>
<dbReference type="EMBL" id="CP012172">
    <property type="protein sequence ID" value="AKV75176.1"/>
    <property type="molecule type" value="Genomic_DNA"/>
</dbReference>
<dbReference type="GO" id="GO:0006388">
    <property type="term" value="P:tRNA splicing, via endonucleolytic cleavage and ligation"/>
    <property type="evidence" value="ECO:0007669"/>
    <property type="project" value="InterPro"/>
</dbReference>
<dbReference type="Proteomes" id="UP000062475">
    <property type="component" value="Chromosome"/>
</dbReference>
<dbReference type="InterPro" id="IPR006677">
    <property type="entry name" value="tRNA_intron_Endonuc_cat-like"/>
</dbReference>
<dbReference type="InterPro" id="IPR036167">
    <property type="entry name" value="tRNA_intron_Endo_cat-like_sf"/>
</dbReference>
<dbReference type="GO" id="GO:0003676">
    <property type="term" value="F:nucleic acid binding"/>
    <property type="evidence" value="ECO:0007669"/>
    <property type="project" value="InterPro"/>
</dbReference>
<evidence type="ECO:0000313" key="10">
    <source>
        <dbReference type="Proteomes" id="UP000061362"/>
    </source>
</evidence>
<organism evidence="2 8">
    <name type="scientific">Metallosphaera sedula</name>
    <dbReference type="NCBI Taxonomy" id="43687"/>
    <lineage>
        <taxon>Archaea</taxon>
        <taxon>Thermoproteota</taxon>
        <taxon>Thermoprotei</taxon>
        <taxon>Sulfolobales</taxon>
        <taxon>Sulfolobaceae</taxon>
        <taxon>Metallosphaera</taxon>
    </lineage>
</organism>
<reference evidence="10 11" key="2">
    <citation type="journal article" date="2015" name="Genome Announc.">
        <title>Complete Genome Sequences of Evolved Arsenate-Resistant Metallosphaera sedula Strains.</title>
        <authorList>
            <person name="Ai C."/>
            <person name="McCarthy S."/>
            <person name="Schackwitz W."/>
            <person name="Martin J."/>
            <person name="Lipzen A."/>
            <person name="Blum P."/>
        </authorList>
    </citation>
    <scope>NUCLEOTIDE SEQUENCE [LARGE SCALE GENOMIC DNA]</scope>
    <source>
        <strain evidence="5 11">ARS120-1</strain>
        <strain evidence="6 10">ARS120-2</strain>
        <strain evidence="3 13">ARS50-1</strain>
        <strain evidence="4 12">ARS50-2</strain>
    </source>
</reference>
<feature type="domain" description="tRNA intron endonuclease catalytic" evidence="1">
    <location>
        <begin position="35"/>
        <end position="114"/>
    </location>
</feature>
<dbReference type="InterPro" id="IPR011856">
    <property type="entry name" value="tRNA_endonuc-like_dom_sf"/>
</dbReference>
<dbReference type="EMBL" id="CP012173">
    <property type="protein sequence ID" value="AKV77412.1"/>
    <property type="molecule type" value="Genomic_DNA"/>
</dbReference>
<gene>
    <name evidence="2" type="ORF">HA72_2266</name>
    <name evidence="3" type="ORF">MsedA_2322</name>
    <name evidence="4" type="ORF">MsedB_2325</name>
    <name evidence="5" type="ORF">MsedC_2322</name>
    <name evidence="6" type="ORF">MsedD_2323</name>
    <name evidence="7" type="ORF">MsedE_2326</name>
</gene>
<dbReference type="EMBL" id="CP008822">
    <property type="protein sequence ID" value="AIM28387.1"/>
    <property type="molecule type" value="Genomic_DNA"/>
</dbReference>
<dbReference type="Proteomes" id="UP000061362">
    <property type="component" value="Chromosome"/>
</dbReference>
<dbReference type="EMBL" id="CP012176">
    <property type="protein sequence ID" value="AKV84146.1"/>
    <property type="molecule type" value="Genomic_DNA"/>
</dbReference>
<evidence type="ECO:0000313" key="12">
    <source>
        <dbReference type="Proteomes" id="UP000062475"/>
    </source>
</evidence>
<dbReference type="OMA" id="RYTAMVL"/>
<dbReference type="Proteomes" id="UP000029084">
    <property type="component" value="Chromosome"/>
</dbReference>
<sequence>MSNAFEELMDFLSKGDIEEAITRARLLEKNDKSAWNKFVVYLDLRTKGKKVSISNIGPSLGILDRNNKLVALVLVISENESIDMEKIIDLVKFAKSMRMEIFMALVDKYGDITYYTLEEINLTK</sequence>
<dbReference type="GO" id="GO:0000213">
    <property type="term" value="F:tRNA-intron lyase activity"/>
    <property type="evidence" value="ECO:0007669"/>
    <property type="project" value="InterPro"/>
</dbReference>
<dbReference type="AlphaFoldDB" id="A0A088E9K0"/>
<dbReference type="Proteomes" id="UP000062398">
    <property type="component" value="Chromosome"/>
</dbReference>
<protein>
    <submittedName>
        <fullName evidence="3">Ribonuclease BN</fullName>
    </submittedName>
    <submittedName>
        <fullName evidence="2">tRNA intron endonuclease, catalytic-like protein</fullName>
    </submittedName>
</protein>
<evidence type="ECO:0000313" key="2">
    <source>
        <dbReference type="EMBL" id="AIM28387.1"/>
    </source>
</evidence>
<reference evidence="7 9" key="3">
    <citation type="submission" date="2015-07" db="EMBL/GenBank/DDBJ databases">
        <title>Physiological, transcriptional responses and genome re-sequencing of acid resistant extremely thermoacidophilic Metallosphaera sedula SARC-M1.</title>
        <authorList>
            <person name="Ai C."/>
            <person name="McCarthy S."/>
            <person name="Eckrich V."/>
            <person name="Rudrappa D."/>
            <person name="Qiu G."/>
            <person name="Blum P."/>
        </authorList>
    </citation>
    <scope>NUCLEOTIDE SEQUENCE [LARGE SCALE GENOMIC DNA]</scope>
    <source>
        <strain evidence="7 9">SARC-M1</strain>
    </source>
</reference>
<evidence type="ECO:0000313" key="11">
    <source>
        <dbReference type="Proteomes" id="UP000062398"/>
    </source>
</evidence>
<evidence type="ECO:0000313" key="5">
    <source>
        <dbReference type="EMBL" id="AKV79664.1"/>
    </source>
</evidence>
<evidence type="ECO:0000259" key="1">
    <source>
        <dbReference type="Pfam" id="PF01974"/>
    </source>
</evidence>
<keyword evidence="2" id="KW-0378">Hydrolase</keyword>
<evidence type="ECO:0000313" key="9">
    <source>
        <dbReference type="Proteomes" id="UP000056255"/>
    </source>
</evidence>
<dbReference type="SUPFAM" id="SSF53032">
    <property type="entry name" value="tRNA-intron endonuclease catalytic domain-like"/>
    <property type="match status" value="1"/>
</dbReference>
<evidence type="ECO:0000313" key="8">
    <source>
        <dbReference type="Proteomes" id="UP000029084"/>
    </source>
</evidence>
<dbReference type="PATRIC" id="fig|43687.5.peg.2425"/>
<proteinExistence type="predicted"/>
<reference evidence="2 8" key="1">
    <citation type="journal article" date="2014" name="J. Bacteriol.">
        <title>Role of an Archaeal PitA Transporter in the Copper and Arsenic Resistance of Metallosphaera sedula, an Extreme Thermoacidophile.</title>
        <authorList>
            <person name="McCarthy S."/>
            <person name="Ai C."/>
            <person name="Wheaton G."/>
            <person name="Tevatia R."/>
            <person name="Eckrich V."/>
            <person name="Kelly R."/>
            <person name="Blum P."/>
        </authorList>
    </citation>
    <scope>NUCLEOTIDE SEQUENCE [LARGE SCALE GENOMIC DNA]</scope>
    <source>
        <strain evidence="2 8">CuR1</strain>
    </source>
</reference>
<evidence type="ECO:0000313" key="3">
    <source>
        <dbReference type="EMBL" id="AKV75176.1"/>
    </source>
</evidence>
<dbReference type="Gene3D" id="3.40.1350.10">
    <property type="match status" value="1"/>
</dbReference>
<dbReference type="Proteomes" id="UP000068832">
    <property type="component" value="Chromosome"/>
</dbReference>
<dbReference type="Pfam" id="PF01974">
    <property type="entry name" value="tRNA_int_endo"/>
    <property type="match status" value="1"/>
</dbReference>